<dbReference type="Pfam" id="PF00550">
    <property type="entry name" value="PP-binding"/>
    <property type="match status" value="1"/>
</dbReference>
<evidence type="ECO:0000259" key="2">
    <source>
        <dbReference type="Pfam" id="PF00550"/>
    </source>
</evidence>
<name>A0A2K0W8D8_GIBNY</name>
<comment type="similarity">
    <text evidence="1">Belongs to the NRP synthetase family.</text>
</comment>
<keyword evidence="4" id="KW-1185">Reference proteome</keyword>
<organism evidence="3 4">
    <name type="scientific">Gibberella nygamai</name>
    <name type="common">Bean root rot disease fungus</name>
    <name type="synonym">Fusarium nygamai</name>
    <dbReference type="NCBI Taxonomy" id="42673"/>
    <lineage>
        <taxon>Eukaryota</taxon>
        <taxon>Fungi</taxon>
        <taxon>Dikarya</taxon>
        <taxon>Ascomycota</taxon>
        <taxon>Pezizomycotina</taxon>
        <taxon>Sordariomycetes</taxon>
        <taxon>Hypocreomycetidae</taxon>
        <taxon>Hypocreales</taxon>
        <taxon>Nectriaceae</taxon>
        <taxon>Fusarium</taxon>
        <taxon>Fusarium fujikuroi species complex</taxon>
    </lineage>
</organism>
<feature type="domain" description="Carrier" evidence="2">
    <location>
        <begin position="49"/>
        <end position="97"/>
    </location>
</feature>
<dbReference type="AlphaFoldDB" id="A0A2K0W8D8"/>
<reference evidence="3 4" key="1">
    <citation type="submission" date="2017-06" db="EMBL/GenBank/DDBJ databases">
        <title>Genome of Fusarium nygamai isolate CS10214.</title>
        <authorList>
            <person name="Gardiner D.M."/>
            <person name="Obanor F."/>
            <person name="Kazan K."/>
        </authorList>
    </citation>
    <scope>NUCLEOTIDE SEQUENCE [LARGE SCALE GENOMIC DNA]</scope>
    <source>
        <strain evidence="3 4">CS10214</strain>
    </source>
</reference>
<dbReference type="InterPro" id="IPR023213">
    <property type="entry name" value="CAT-like_dom_sf"/>
</dbReference>
<dbReference type="InterPro" id="IPR009081">
    <property type="entry name" value="PP-bd_ACP"/>
</dbReference>
<dbReference type="InterPro" id="IPR036736">
    <property type="entry name" value="ACP-like_sf"/>
</dbReference>
<dbReference type="EMBL" id="MTQA01000103">
    <property type="protein sequence ID" value="PNP78548.1"/>
    <property type="molecule type" value="Genomic_DNA"/>
</dbReference>
<proteinExistence type="inferred from homology"/>
<evidence type="ECO:0000313" key="4">
    <source>
        <dbReference type="Proteomes" id="UP000236664"/>
    </source>
</evidence>
<dbReference type="PANTHER" id="PTHR45398">
    <property type="match status" value="1"/>
</dbReference>
<dbReference type="OrthoDB" id="10567794at2759"/>
<dbReference type="Gene3D" id="3.30.559.10">
    <property type="entry name" value="Chloramphenicol acetyltransferase-like domain"/>
    <property type="match status" value="1"/>
</dbReference>
<comment type="caution">
    <text evidence="3">The sequence shown here is derived from an EMBL/GenBank/DDBJ whole genome shotgun (WGS) entry which is preliminary data.</text>
</comment>
<dbReference type="SUPFAM" id="SSF47336">
    <property type="entry name" value="ACP-like"/>
    <property type="match status" value="1"/>
</dbReference>
<evidence type="ECO:0000313" key="3">
    <source>
        <dbReference type="EMBL" id="PNP78548.1"/>
    </source>
</evidence>
<dbReference type="STRING" id="42673.A0A2K0W8D8"/>
<dbReference type="SUPFAM" id="SSF52777">
    <property type="entry name" value="CoA-dependent acyltransferases"/>
    <property type="match status" value="1"/>
</dbReference>
<dbReference type="PANTHER" id="PTHR45398:SF1">
    <property type="entry name" value="ENZYME, PUTATIVE (JCVI)-RELATED"/>
    <property type="match status" value="1"/>
</dbReference>
<sequence>MPINSSGKLEFRRVAQWIDKVTDDMYEHIPRNLPDTGPEAGPGSPHSIISEAVAEVINLPGQVSLRGSFVSMGSDSITAMRVMALCRPRGVSLPDEDEPAPFPLSPIQKLHLAQFPDGESHYNQSILLKLRRPASQTVLHAALLELVRRQRMLRARFDKGSTGGKWSQRVTTMSMEA</sequence>
<evidence type="ECO:0000256" key="1">
    <source>
        <dbReference type="ARBA" id="ARBA00029454"/>
    </source>
</evidence>
<dbReference type="Proteomes" id="UP000236664">
    <property type="component" value="Unassembled WGS sequence"/>
</dbReference>
<dbReference type="Gene3D" id="1.10.1200.10">
    <property type="entry name" value="ACP-like"/>
    <property type="match status" value="1"/>
</dbReference>
<accession>A0A2K0W8D8</accession>
<gene>
    <name evidence="3" type="ORF">FNYG_08096</name>
</gene>
<protein>
    <recommendedName>
        <fullName evidence="2">Carrier domain-containing protein</fullName>
    </recommendedName>
</protein>